<keyword evidence="6 14" id="KW-0732">Signal</keyword>
<sequence length="762" mass="85419">MRKIIPAILYLFVMPIAFSGETSDLVTGTITVKDSFVDSRIMKFPATVETYDKKQIEESVNAATPAQTLKYLPSIQVRERSIGDRNGIISSRTIGSISSAQNMLYADGVLLSNLLGNSFSYPPRWGMVNPEEIQRISMMYGPFSSLYAGNSMGGVINIETRMPERLEAHAGVQSFIQNFKLYGTDQTKIGNREFFSIGNKVNDFSFWASMNRLENTAQPLDFSVANVSAGSSSTAGNPSVTGAYQDKGISNQDRVIFGATAIDTSTQTNAKFKGQYEFLNQSKLAYTIGLWDLDSRQNVQSYIKDNDGNSIYGGYVNFNNKRYTPRMSPAQAEAFHVMQSIDFKSNDKGFFNWQMTLSDYDYSRDLSNRSNLETTSNANPSLTNPYITKTGQITDLSGTGWTVFDSRVTLRPKDHTIDLGYHIDYYHLRQTVNVSNDWMGSQKGTFNSLSSGNTKTHAVYVQDKWQISPEWALTAGGRQEHYEAYDGINQNTTNLARYDDRSRNTFSPKVSLSFEPIPAWGFRAAFGKAYRFPTVTELFQQLTLGTAPGPVTIVTNNPNLKPEEIYSAEITAERRFVNGLARASLFREDRYDALISQSNILSVGGQTSYVENVDHVRIYGIELATELKNVMIPKLDLVANATLTDSEILKNDAAPSYINKKVPRIPRQLYKAVATYRVSEDFTMSLAARYSGRQFINLENSDINPETYAGASRLLFVDAKVNYKFKDRWTASLGVDNIFNDQAYVSHPLSQRTGYAQIKFDY</sequence>
<dbReference type="Gene3D" id="2.170.130.10">
    <property type="entry name" value="TonB-dependent receptor, plug domain"/>
    <property type="match status" value="1"/>
</dbReference>
<dbReference type="Pfam" id="PF00593">
    <property type="entry name" value="TonB_dep_Rec_b-barrel"/>
    <property type="match status" value="1"/>
</dbReference>
<dbReference type="EMBL" id="CP040953">
    <property type="protein sequence ID" value="QDC40784.1"/>
    <property type="molecule type" value="Genomic_DNA"/>
</dbReference>
<evidence type="ECO:0000256" key="12">
    <source>
        <dbReference type="PROSITE-ProRule" id="PRU01360"/>
    </source>
</evidence>
<evidence type="ECO:0000313" key="17">
    <source>
        <dbReference type="EMBL" id="QDC40784.1"/>
    </source>
</evidence>
<protein>
    <submittedName>
        <fullName evidence="17">TonB-dependent receptor</fullName>
    </submittedName>
</protein>
<evidence type="ECO:0000256" key="2">
    <source>
        <dbReference type="ARBA" id="ARBA00009810"/>
    </source>
</evidence>
<dbReference type="CDD" id="cd01347">
    <property type="entry name" value="ligand_gated_channel"/>
    <property type="match status" value="1"/>
</dbReference>
<evidence type="ECO:0000256" key="10">
    <source>
        <dbReference type="ARBA" id="ARBA00023170"/>
    </source>
</evidence>
<evidence type="ECO:0000256" key="8">
    <source>
        <dbReference type="ARBA" id="ARBA00023077"/>
    </source>
</evidence>
<gene>
    <name evidence="17" type="ORF">FIT94_01600</name>
</gene>
<dbReference type="InterPro" id="IPR036942">
    <property type="entry name" value="Beta-barrel_TonB_sf"/>
</dbReference>
<feature type="domain" description="TonB-dependent receptor-like beta-barrel" evidence="15">
    <location>
        <begin position="304"/>
        <end position="738"/>
    </location>
</feature>
<dbReference type="RefSeq" id="WP_139867082.1">
    <property type="nucleotide sequence ID" value="NZ_CP040949.1"/>
</dbReference>
<dbReference type="PANTHER" id="PTHR30069">
    <property type="entry name" value="TONB-DEPENDENT OUTER MEMBRANE RECEPTOR"/>
    <property type="match status" value="1"/>
</dbReference>
<evidence type="ECO:0000259" key="15">
    <source>
        <dbReference type="Pfam" id="PF00593"/>
    </source>
</evidence>
<keyword evidence="3 12" id="KW-0813">Transport</keyword>
<evidence type="ECO:0000256" key="9">
    <source>
        <dbReference type="ARBA" id="ARBA00023136"/>
    </source>
</evidence>
<keyword evidence="11 12" id="KW-0998">Cell outer membrane</keyword>
<evidence type="ECO:0000256" key="5">
    <source>
        <dbReference type="ARBA" id="ARBA00022692"/>
    </source>
</evidence>
<proteinExistence type="inferred from homology"/>
<reference evidence="17 18" key="1">
    <citation type="journal article" date="2019" name="ISME J.">
        <title>Evolution in action: habitat transition from sediment to the pelagial leads to genome streamlining in Methylophilaceae.</title>
        <authorList>
            <person name="Salcher M."/>
            <person name="Schaefle D."/>
            <person name="Kaspar M."/>
            <person name="Neuenschwander S.M."/>
            <person name="Ghai R."/>
        </authorList>
    </citation>
    <scope>NUCLEOTIDE SEQUENCE [LARGE SCALE GENOMIC DNA]</scope>
    <source>
        <strain evidence="17 18">MMS-RVI-51</strain>
    </source>
</reference>
<dbReference type="KEGG" id="muv:FIT94_01600"/>
<feature type="chain" id="PRO_5043847229" evidence="14">
    <location>
        <begin position="20"/>
        <end position="762"/>
    </location>
</feature>
<keyword evidence="5 12" id="KW-0812">Transmembrane</keyword>
<dbReference type="GeneID" id="66284564"/>
<feature type="signal peptide" evidence="14">
    <location>
        <begin position="1"/>
        <end position="19"/>
    </location>
</feature>
<keyword evidence="7" id="KW-0406">Ion transport</keyword>
<dbReference type="InterPro" id="IPR037066">
    <property type="entry name" value="Plug_dom_sf"/>
</dbReference>
<comment type="subcellular location">
    <subcellularLocation>
        <location evidence="1 12">Cell outer membrane</location>
        <topology evidence="1 12">Multi-pass membrane protein</topology>
    </subcellularLocation>
</comment>
<dbReference type="Proteomes" id="UP000314901">
    <property type="component" value="Chromosome"/>
</dbReference>
<dbReference type="GO" id="GO:0009279">
    <property type="term" value="C:cell outer membrane"/>
    <property type="evidence" value="ECO:0007669"/>
    <property type="project" value="UniProtKB-SubCell"/>
</dbReference>
<evidence type="ECO:0000259" key="16">
    <source>
        <dbReference type="Pfam" id="PF07715"/>
    </source>
</evidence>
<keyword evidence="9 12" id="KW-0472">Membrane</keyword>
<accession>A0AAX1EZ46</accession>
<feature type="domain" description="TonB-dependent receptor plug" evidence="16">
    <location>
        <begin position="42"/>
        <end position="155"/>
    </location>
</feature>
<dbReference type="PROSITE" id="PS52016">
    <property type="entry name" value="TONB_DEPENDENT_REC_3"/>
    <property type="match status" value="1"/>
</dbReference>
<keyword evidence="10 17" id="KW-0675">Receptor</keyword>
<evidence type="ECO:0000256" key="4">
    <source>
        <dbReference type="ARBA" id="ARBA00022452"/>
    </source>
</evidence>
<dbReference type="InterPro" id="IPR000531">
    <property type="entry name" value="Beta-barrel_TonB"/>
</dbReference>
<evidence type="ECO:0000256" key="3">
    <source>
        <dbReference type="ARBA" id="ARBA00022448"/>
    </source>
</evidence>
<evidence type="ECO:0000256" key="14">
    <source>
        <dbReference type="SAM" id="SignalP"/>
    </source>
</evidence>
<evidence type="ECO:0000256" key="6">
    <source>
        <dbReference type="ARBA" id="ARBA00022729"/>
    </source>
</evidence>
<evidence type="ECO:0000256" key="13">
    <source>
        <dbReference type="RuleBase" id="RU003357"/>
    </source>
</evidence>
<keyword evidence="8 13" id="KW-0798">TonB box</keyword>
<keyword evidence="4 12" id="KW-1134">Transmembrane beta strand</keyword>
<dbReference type="Gene3D" id="2.40.170.20">
    <property type="entry name" value="TonB-dependent receptor, beta-barrel domain"/>
    <property type="match status" value="1"/>
</dbReference>
<evidence type="ECO:0000313" key="18">
    <source>
        <dbReference type="Proteomes" id="UP000314901"/>
    </source>
</evidence>
<dbReference type="InterPro" id="IPR039426">
    <property type="entry name" value="TonB-dep_rcpt-like"/>
</dbReference>
<name>A0AAX1EZ46_9PROT</name>
<dbReference type="AlphaFoldDB" id="A0AAX1EZ46"/>
<evidence type="ECO:0000256" key="1">
    <source>
        <dbReference type="ARBA" id="ARBA00004571"/>
    </source>
</evidence>
<dbReference type="Pfam" id="PF07715">
    <property type="entry name" value="Plug"/>
    <property type="match status" value="1"/>
</dbReference>
<comment type="similarity">
    <text evidence="2 12 13">Belongs to the TonB-dependent receptor family.</text>
</comment>
<dbReference type="GO" id="GO:0015344">
    <property type="term" value="F:siderophore uptake transmembrane transporter activity"/>
    <property type="evidence" value="ECO:0007669"/>
    <property type="project" value="TreeGrafter"/>
</dbReference>
<evidence type="ECO:0000256" key="7">
    <source>
        <dbReference type="ARBA" id="ARBA00023065"/>
    </source>
</evidence>
<dbReference type="PANTHER" id="PTHR30069:SF53">
    <property type="entry name" value="COLICIN I RECEPTOR-RELATED"/>
    <property type="match status" value="1"/>
</dbReference>
<evidence type="ECO:0000256" key="11">
    <source>
        <dbReference type="ARBA" id="ARBA00023237"/>
    </source>
</evidence>
<organism evidence="17 18">
    <name type="scientific">Candidatus Methylopumilus universalis</name>
    <dbReference type="NCBI Taxonomy" id="2588536"/>
    <lineage>
        <taxon>Bacteria</taxon>
        <taxon>Pseudomonadati</taxon>
        <taxon>Pseudomonadota</taxon>
        <taxon>Betaproteobacteria</taxon>
        <taxon>Nitrosomonadales</taxon>
        <taxon>Methylophilaceae</taxon>
        <taxon>Candidatus Methylopumilus</taxon>
    </lineage>
</organism>
<dbReference type="SUPFAM" id="SSF56935">
    <property type="entry name" value="Porins"/>
    <property type="match status" value="1"/>
</dbReference>
<dbReference type="InterPro" id="IPR012910">
    <property type="entry name" value="Plug_dom"/>
</dbReference>
<dbReference type="GO" id="GO:0044718">
    <property type="term" value="P:siderophore transmembrane transport"/>
    <property type="evidence" value="ECO:0007669"/>
    <property type="project" value="TreeGrafter"/>
</dbReference>